<protein>
    <submittedName>
        <fullName evidence="2">Nitroreductase</fullName>
    </submittedName>
</protein>
<dbReference type="Pfam" id="PF00881">
    <property type="entry name" value="Nitroreductase"/>
    <property type="match status" value="1"/>
</dbReference>
<dbReference type="PANTHER" id="PTHR43543:SF1">
    <property type="entry name" value="MALONIC SEMIALDEHYDE REDUCTASE RUTE-RELATED"/>
    <property type="match status" value="1"/>
</dbReference>
<feature type="domain" description="Nitroreductase" evidence="1">
    <location>
        <begin position="8"/>
        <end position="182"/>
    </location>
</feature>
<accession>A0A1I1GQL3</accession>
<dbReference type="PANTHER" id="PTHR43543">
    <property type="entry name" value="MALONIC SEMIALDEHYDE REDUCTASE RUTE-RELATED"/>
    <property type="match status" value="1"/>
</dbReference>
<organism evidence="2 3">
    <name type="scientific">Marinospirillum celere</name>
    <dbReference type="NCBI Taxonomy" id="1122252"/>
    <lineage>
        <taxon>Bacteria</taxon>
        <taxon>Pseudomonadati</taxon>
        <taxon>Pseudomonadota</taxon>
        <taxon>Gammaproteobacteria</taxon>
        <taxon>Oceanospirillales</taxon>
        <taxon>Oceanospirillaceae</taxon>
        <taxon>Marinospirillum</taxon>
    </lineage>
</organism>
<proteinExistence type="predicted"/>
<evidence type="ECO:0000313" key="2">
    <source>
        <dbReference type="EMBL" id="SFC13791.1"/>
    </source>
</evidence>
<dbReference type="GO" id="GO:0016491">
    <property type="term" value="F:oxidoreductase activity"/>
    <property type="evidence" value="ECO:0007669"/>
    <property type="project" value="InterPro"/>
</dbReference>
<dbReference type="AlphaFoldDB" id="A0A1I1GQL3"/>
<dbReference type="InterPro" id="IPR000415">
    <property type="entry name" value="Nitroreductase-like"/>
</dbReference>
<gene>
    <name evidence="2" type="ORF">SAMN05660443_1571</name>
</gene>
<evidence type="ECO:0000259" key="1">
    <source>
        <dbReference type="Pfam" id="PF00881"/>
    </source>
</evidence>
<dbReference type="Proteomes" id="UP000199058">
    <property type="component" value="Unassembled WGS sequence"/>
</dbReference>
<dbReference type="OrthoDB" id="9784375at2"/>
<dbReference type="STRING" id="1122252.SAMN05660443_1571"/>
<dbReference type="EMBL" id="FOLH01000003">
    <property type="protein sequence ID" value="SFC13791.1"/>
    <property type="molecule type" value="Genomic_DNA"/>
</dbReference>
<dbReference type="SUPFAM" id="SSF55469">
    <property type="entry name" value="FMN-dependent nitroreductase-like"/>
    <property type="match status" value="1"/>
</dbReference>
<reference evidence="2 3" key="1">
    <citation type="submission" date="2016-10" db="EMBL/GenBank/DDBJ databases">
        <authorList>
            <person name="de Groot N.N."/>
        </authorList>
    </citation>
    <scope>NUCLEOTIDE SEQUENCE [LARGE SCALE GENOMIC DNA]</scope>
    <source>
        <strain evidence="2 3">DSM 18438</strain>
    </source>
</reference>
<sequence length="214" mass="23493">MQAIQALEQRFSANHFDTNKPVTEKQIEQLVYLATQAPSAFNIQHTRLLAVVEPAAKAALKAVAFNQQKVEDAAVTFVVLADTQAHEHYARVNEQAIEAGLYDQQMAEKMLEMVAGNYADKPGFSRDEALRSGSMVAMNLMTAATAVGLASGPMIGFDPKALQQEFKIAERYLPVMMIAVGYEGAGNWPKKPRLTTEEVLVKDARPGQTHPFSQ</sequence>
<dbReference type="InterPro" id="IPR050461">
    <property type="entry name" value="Nitroreductase_HadB/RutE"/>
</dbReference>
<dbReference type="RefSeq" id="WP_091961647.1">
    <property type="nucleotide sequence ID" value="NZ_FOLH01000003.1"/>
</dbReference>
<dbReference type="InterPro" id="IPR029479">
    <property type="entry name" value="Nitroreductase"/>
</dbReference>
<name>A0A1I1GQL3_9GAMM</name>
<keyword evidence="3" id="KW-1185">Reference proteome</keyword>
<dbReference type="Gene3D" id="3.40.109.10">
    <property type="entry name" value="NADH Oxidase"/>
    <property type="match status" value="1"/>
</dbReference>
<evidence type="ECO:0000313" key="3">
    <source>
        <dbReference type="Proteomes" id="UP000199058"/>
    </source>
</evidence>